<accession>A0A0F4KRV7</accession>
<dbReference type="Pfam" id="PF00583">
    <property type="entry name" value="Acetyltransf_1"/>
    <property type="match status" value="1"/>
</dbReference>
<keyword evidence="2" id="KW-0012">Acyltransferase</keyword>
<dbReference type="CDD" id="cd04301">
    <property type="entry name" value="NAT_SF"/>
    <property type="match status" value="1"/>
</dbReference>
<dbReference type="OrthoDB" id="5319888at2"/>
<keyword evidence="5" id="KW-1185">Reference proteome</keyword>
<comment type="caution">
    <text evidence="4">The sequence shown here is derived from an EMBL/GenBank/DDBJ whole genome shotgun (WGS) entry which is preliminary data.</text>
</comment>
<dbReference type="InterPro" id="IPR000182">
    <property type="entry name" value="GNAT_dom"/>
</dbReference>
<evidence type="ECO:0000256" key="2">
    <source>
        <dbReference type="ARBA" id="ARBA00023315"/>
    </source>
</evidence>
<dbReference type="RefSeq" id="WP_045922992.1">
    <property type="nucleotide sequence ID" value="NZ_JBHTHW010000008.1"/>
</dbReference>
<gene>
    <name evidence="4" type="ORF">JG29_11400</name>
</gene>
<dbReference type="Gene3D" id="3.40.630.30">
    <property type="match status" value="1"/>
</dbReference>
<protein>
    <recommendedName>
        <fullName evidence="3">N-acetyltransferase domain-containing protein</fullName>
    </recommendedName>
</protein>
<dbReference type="EMBL" id="JXBZ01000008">
    <property type="protein sequence ID" value="KJY48729.1"/>
    <property type="molecule type" value="Genomic_DNA"/>
</dbReference>
<name>A0A0F4KRV7_9LACO</name>
<reference evidence="4 5" key="1">
    <citation type="submission" date="2014-12" db="EMBL/GenBank/DDBJ databases">
        <title>Comparative genomics of the lactic acid bacteria isolated from the honey bee gut.</title>
        <authorList>
            <person name="Ellegaard K.M."/>
            <person name="Tamarit D."/>
            <person name="Javelind E."/>
            <person name="Olofsson T."/>
            <person name="Andersson S.G."/>
            <person name="Vasquez A."/>
        </authorList>
    </citation>
    <scope>NUCLEOTIDE SEQUENCE [LARGE SCALE GENOMIC DNA]</scope>
    <source>
        <strain evidence="4 5">Hon2</strain>
    </source>
</reference>
<dbReference type="PATRIC" id="fig|1218508.4.peg.1127"/>
<feature type="domain" description="N-acetyltransferase" evidence="3">
    <location>
        <begin position="1"/>
        <end position="183"/>
    </location>
</feature>
<dbReference type="Proteomes" id="UP000033695">
    <property type="component" value="Unassembled WGS sequence"/>
</dbReference>
<dbReference type="InterPro" id="IPR016181">
    <property type="entry name" value="Acyl_CoA_acyltransferase"/>
</dbReference>
<dbReference type="InterPro" id="IPR050680">
    <property type="entry name" value="YpeA/RimI_acetyltransf"/>
</dbReference>
<dbReference type="HOGENOM" id="CLU_087235_2_0_9"/>
<keyword evidence="1" id="KW-0808">Transferase</keyword>
<dbReference type="STRING" id="1218508.JG29_11400"/>
<dbReference type="PROSITE" id="PS51186">
    <property type="entry name" value="GNAT"/>
    <property type="match status" value="1"/>
</dbReference>
<organism evidence="4 5">
    <name type="scientific">Bombilactobacillus mellis</name>
    <dbReference type="NCBI Taxonomy" id="1218508"/>
    <lineage>
        <taxon>Bacteria</taxon>
        <taxon>Bacillati</taxon>
        <taxon>Bacillota</taxon>
        <taxon>Bacilli</taxon>
        <taxon>Lactobacillales</taxon>
        <taxon>Lactobacillaceae</taxon>
        <taxon>Bombilactobacillus</taxon>
    </lineage>
</organism>
<evidence type="ECO:0000256" key="1">
    <source>
        <dbReference type="ARBA" id="ARBA00022679"/>
    </source>
</evidence>
<dbReference type="PANTHER" id="PTHR43420">
    <property type="entry name" value="ACETYLTRANSFERASE"/>
    <property type="match status" value="1"/>
</dbReference>
<dbReference type="AlphaFoldDB" id="A0A0F4KRV7"/>
<evidence type="ECO:0000313" key="5">
    <source>
        <dbReference type="Proteomes" id="UP000033695"/>
    </source>
</evidence>
<dbReference type="SUPFAM" id="SSF55729">
    <property type="entry name" value="Acyl-CoA N-acyltransferases (Nat)"/>
    <property type="match status" value="1"/>
</dbReference>
<evidence type="ECO:0000259" key="3">
    <source>
        <dbReference type="PROSITE" id="PS51186"/>
    </source>
</evidence>
<dbReference type="GO" id="GO:0016747">
    <property type="term" value="F:acyltransferase activity, transferring groups other than amino-acyl groups"/>
    <property type="evidence" value="ECO:0007669"/>
    <property type="project" value="InterPro"/>
</dbReference>
<sequence length="183" mass="21165">MLRRANAQDAQVVLELLQQIFTDMELEIMQKYPQQIHNLLEETFREPKVYQNTIVIEKKQQVVGVLIGYPAALEKEINSYYQKLAPKYGLPRNLELFAEESWPDEWYLDSIAVAPAYQGQGLATKLIAALPQFFDVSLVGLNVDFQNQRALRLYQHLGFRIVGTTKIGSHQYHHMQKSIFPND</sequence>
<evidence type="ECO:0000313" key="4">
    <source>
        <dbReference type="EMBL" id="KJY48729.1"/>
    </source>
</evidence>
<proteinExistence type="predicted"/>